<dbReference type="AlphaFoldDB" id="A0A0C2WDH7"/>
<dbReference type="HOGENOM" id="CLU_1610321_0_0_1"/>
<dbReference type="InParanoid" id="A0A0C2WDH7"/>
<dbReference type="EMBL" id="KN818680">
    <property type="protein sequence ID" value="KIL54626.1"/>
    <property type="molecule type" value="Genomic_DNA"/>
</dbReference>
<feature type="compositionally biased region" description="Low complexity" evidence="1">
    <location>
        <begin position="52"/>
        <end position="69"/>
    </location>
</feature>
<sequence>MLPSNQIDDSLTSINIMSPGITQVQPIANAANSTVSAATNITPPVPAPLSAPLPSASASPTSSTANSPTDPDPARIPTPAINSEREAPGDVIPAATAVNSTTGLERVDNGGPRPRPLSGPPANGMDFIERFGQPRARPLSVPFMLNAPPVPQVETVSRKLALFTH</sequence>
<gene>
    <name evidence="2" type="ORF">M378DRAFT_746024</name>
</gene>
<evidence type="ECO:0000313" key="3">
    <source>
        <dbReference type="Proteomes" id="UP000054549"/>
    </source>
</evidence>
<organism evidence="2 3">
    <name type="scientific">Amanita muscaria (strain Koide BX008)</name>
    <dbReference type="NCBI Taxonomy" id="946122"/>
    <lineage>
        <taxon>Eukaryota</taxon>
        <taxon>Fungi</taxon>
        <taxon>Dikarya</taxon>
        <taxon>Basidiomycota</taxon>
        <taxon>Agaricomycotina</taxon>
        <taxon>Agaricomycetes</taxon>
        <taxon>Agaricomycetidae</taxon>
        <taxon>Agaricales</taxon>
        <taxon>Pluteineae</taxon>
        <taxon>Amanitaceae</taxon>
        <taxon>Amanita</taxon>
    </lineage>
</organism>
<keyword evidence="3" id="KW-1185">Reference proteome</keyword>
<feature type="region of interest" description="Disordered" evidence="1">
    <location>
        <begin position="38"/>
        <end position="121"/>
    </location>
</feature>
<dbReference type="Proteomes" id="UP000054549">
    <property type="component" value="Unassembled WGS sequence"/>
</dbReference>
<accession>A0A0C2WDH7</accession>
<evidence type="ECO:0000256" key="1">
    <source>
        <dbReference type="SAM" id="MobiDB-lite"/>
    </source>
</evidence>
<protein>
    <submittedName>
        <fullName evidence="2">Uncharacterized protein</fullName>
    </submittedName>
</protein>
<evidence type="ECO:0000313" key="2">
    <source>
        <dbReference type="EMBL" id="KIL54626.1"/>
    </source>
</evidence>
<reference evidence="2 3" key="1">
    <citation type="submission" date="2014-04" db="EMBL/GenBank/DDBJ databases">
        <title>Evolutionary Origins and Diversification of the Mycorrhizal Mutualists.</title>
        <authorList>
            <consortium name="DOE Joint Genome Institute"/>
            <consortium name="Mycorrhizal Genomics Consortium"/>
            <person name="Kohler A."/>
            <person name="Kuo A."/>
            <person name="Nagy L.G."/>
            <person name="Floudas D."/>
            <person name="Copeland A."/>
            <person name="Barry K.W."/>
            <person name="Cichocki N."/>
            <person name="Veneault-Fourrey C."/>
            <person name="LaButti K."/>
            <person name="Lindquist E.A."/>
            <person name="Lipzen A."/>
            <person name="Lundell T."/>
            <person name="Morin E."/>
            <person name="Murat C."/>
            <person name="Riley R."/>
            <person name="Ohm R."/>
            <person name="Sun H."/>
            <person name="Tunlid A."/>
            <person name="Henrissat B."/>
            <person name="Grigoriev I.V."/>
            <person name="Hibbett D.S."/>
            <person name="Martin F."/>
        </authorList>
    </citation>
    <scope>NUCLEOTIDE SEQUENCE [LARGE SCALE GENOMIC DNA]</scope>
    <source>
        <strain evidence="2 3">Koide BX008</strain>
    </source>
</reference>
<name>A0A0C2WDH7_AMAMK</name>
<proteinExistence type="predicted"/>